<evidence type="ECO:0000259" key="7">
    <source>
        <dbReference type="PROSITE" id="PS50893"/>
    </source>
</evidence>
<dbReference type="PANTHER" id="PTHR42711">
    <property type="entry name" value="ABC TRANSPORTER ATP-BINDING PROTEIN"/>
    <property type="match status" value="1"/>
</dbReference>
<dbReference type="SMART" id="SM00382">
    <property type="entry name" value="AAA"/>
    <property type="match status" value="1"/>
</dbReference>
<keyword evidence="3" id="KW-0536">Nodulation</keyword>
<dbReference type="RefSeq" id="WP_394486941.1">
    <property type="nucleotide sequence ID" value="NZ_JBIGIA010000003.1"/>
</dbReference>
<keyword evidence="4" id="KW-1003">Cell membrane</keyword>
<dbReference type="GO" id="GO:0005524">
    <property type="term" value="F:ATP binding"/>
    <property type="evidence" value="ECO:0007669"/>
    <property type="project" value="UniProtKB-KW"/>
</dbReference>
<keyword evidence="2" id="KW-0813">Transport</keyword>
<evidence type="ECO:0000256" key="4">
    <source>
        <dbReference type="ARBA" id="ARBA00022475"/>
    </source>
</evidence>
<evidence type="ECO:0000256" key="1">
    <source>
        <dbReference type="ARBA" id="ARBA00005417"/>
    </source>
</evidence>
<dbReference type="Proteomes" id="UP001606305">
    <property type="component" value="Unassembled WGS sequence"/>
</dbReference>
<keyword evidence="9" id="KW-1185">Reference proteome</keyword>
<evidence type="ECO:0000256" key="6">
    <source>
        <dbReference type="ARBA" id="ARBA00022840"/>
    </source>
</evidence>
<gene>
    <name evidence="8" type="ORF">ACG00X_05200</name>
</gene>
<keyword evidence="5" id="KW-0547">Nucleotide-binding</keyword>
<accession>A0ABW7G2Q9</accession>
<feature type="domain" description="ABC transporter" evidence="7">
    <location>
        <begin position="117"/>
        <end position="358"/>
    </location>
</feature>
<comment type="caution">
    <text evidence="8">The sequence shown here is derived from an EMBL/GenBank/DDBJ whole genome shotgun (WGS) entry which is preliminary data.</text>
</comment>
<name>A0ABW7G2Q9_9BURK</name>
<sequence>MQEPTPPAGTEAFLHEMRTEAGLLRDGLAPQGRADGASRLLSFAEKYAVAPALRDEALKLRLMSRLQGATPSNDLVLRMTALVDAILAEHTDAQGVAGLEERARVKAQLREHYLRSAPEQAVFFRCDGVAKRYGGFSMGTLTLELRLGEITGIVGQNGHGKTTLLKIVSGQLAPSEGTLAYPMLHQREPGIDWPVVKDHIAFVPQELPPWRGRLLDTLHFEAAIHGVKGEDNERDVRFMVERLDLGGHVDKRWDELSGGTKLRFALARALVWKPRLLVMDEPLANLDVLAKGRLLLDVRDLAQSYIHPMAVIMSSHDLYNLEAVCGQMVFLKNGRVDFVGAVGAIPARYGDQEFEIGTAMRSSQVRELLVGDLVTSVQQDGVHLRIRAVPGCQPMDVLRLLVERGIAITYFRDNSASIRRLFS</sequence>
<evidence type="ECO:0000256" key="2">
    <source>
        <dbReference type="ARBA" id="ARBA00022448"/>
    </source>
</evidence>
<dbReference type="Gene3D" id="3.40.50.300">
    <property type="entry name" value="P-loop containing nucleotide triphosphate hydrolases"/>
    <property type="match status" value="1"/>
</dbReference>
<evidence type="ECO:0000313" key="9">
    <source>
        <dbReference type="Proteomes" id="UP001606305"/>
    </source>
</evidence>
<keyword evidence="6 8" id="KW-0067">ATP-binding</keyword>
<dbReference type="SUPFAM" id="SSF52540">
    <property type="entry name" value="P-loop containing nucleoside triphosphate hydrolases"/>
    <property type="match status" value="1"/>
</dbReference>
<protein>
    <submittedName>
        <fullName evidence="8">ATP-binding cassette domain-containing protein</fullName>
    </submittedName>
</protein>
<dbReference type="InterPro" id="IPR050763">
    <property type="entry name" value="ABC_transporter_ATP-binding"/>
</dbReference>
<organism evidence="8 9">
    <name type="scientific">Pelomonas nitida</name>
    <dbReference type="NCBI Taxonomy" id="3299027"/>
    <lineage>
        <taxon>Bacteria</taxon>
        <taxon>Pseudomonadati</taxon>
        <taxon>Pseudomonadota</taxon>
        <taxon>Betaproteobacteria</taxon>
        <taxon>Burkholderiales</taxon>
        <taxon>Sphaerotilaceae</taxon>
        <taxon>Roseateles</taxon>
    </lineage>
</organism>
<keyword evidence="4" id="KW-0472">Membrane</keyword>
<dbReference type="InterPro" id="IPR003439">
    <property type="entry name" value="ABC_transporter-like_ATP-bd"/>
</dbReference>
<proteinExistence type="inferred from homology"/>
<reference evidence="8 9" key="1">
    <citation type="submission" date="2024-09" db="EMBL/GenBank/DDBJ databases">
        <title>Novel species of the genus Pelomonas and Roseateles isolated from streams.</title>
        <authorList>
            <person name="Lu H."/>
        </authorList>
    </citation>
    <scope>NUCLEOTIDE SEQUENCE [LARGE SCALE GENOMIC DNA]</scope>
    <source>
        <strain evidence="8 9">BYS96W</strain>
    </source>
</reference>
<dbReference type="PROSITE" id="PS50893">
    <property type="entry name" value="ABC_TRANSPORTER_2"/>
    <property type="match status" value="1"/>
</dbReference>
<dbReference type="PANTHER" id="PTHR42711:SF5">
    <property type="entry name" value="ABC TRANSPORTER ATP-BINDING PROTEIN NATA"/>
    <property type="match status" value="1"/>
</dbReference>
<dbReference type="Pfam" id="PF00005">
    <property type="entry name" value="ABC_tran"/>
    <property type="match status" value="1"/>
</dbReference>
<evidence type="ECO:0000256" key="3">
    <source>
        <dbReference type="ARBA" id="ARBA00022458"/>
    </source>
</evidence>
<evidence type="ECO:0000256" key="5">
    <source>
        <dbReference type="ARBA" id="ARBA00022741"/>
    </source>
</evidence>
<dbReference type="InterPro" id="IPR027417">
    <property type="entry name" value="P-loop_NTPase"/>
</dbReference>
<comment type="similarity">
    <text evidence="1">Belongs to the ABC transporter superfamily.</text>
</comment>
<dbReference type="InterPro" id="IPR003593">
    <property type="entry name" value="AAA+_ATPase"/>
</dbReference>
<dbReference type="EMBL" id="JBIGIA010000003">
    <property type="protein sequence ID" value="MFG6456222.1"/>
    <property type="molecule type" value="Genomic_DNA"/>
</dbReference>
<evidence type="ECO:0000313" key="8">
    <source>
        <dbReference type="EMBL" id="MFG6456222.1"/>
    </source>
</evidence>